<feature type="region of interest" description="Disordered" evidence="1">
    <location>
        <begin position="118"/>
        <end position="144"/>
    </location>
</feature>
<evidence type="ECO:0000313" key="3">
    <source>
        <dbReference type="Proteomes" id="UP000243515"/>
    </source>
</evidence>
<accession>A0A232LUL0</accession>
<keyword evidence="3" id="KW-1185">Reference proteome</keyword>
<sequence>MISFQDPGSSVLQALNHCSAKKSAWFSGRYTHWSGSIVATFPITIFSYQGATFYEPILDADPTSRSNSLSPGSCPSLGSIVLEPTGNVIFGTCDKIHEHDGFNNLMETTLILQGMESLSNPPRQKTVPRVDHNGDPLSHQDALL</sequence>
<dbReference type="Proteomes" id="UP000243515">
    <property type="component" value="Unassembled WGS sequence"/>
</dbReference>
<comment type="caution">
    <text evidence="2">The sequence shown here is derived from an EMBL/GenBank/DDBJ whole genome shotgun (WGS) entry which is preliminary data.</text>
</comment>
<organism evidence="2 3">
    <name type="scientific">Elaphomyces granulatus</name>
    <dbReference type="NCBI Taxonomy" id="519963"/>
    <lineage>
        <taxon>Eukaryota</taxon>
        <taxon>Fungi</taxon>
        <taxon>Dikarya</taxon>
        <taxon>Ascomycota</taxon>
        <taxon>Pezizomycotina</taxon>
        <taxon>Eurotiomycetes</taxon>
        <taxon>Eurotiomycetidae</taxon>
        <taxon>Eurotiales</taxon>
        <taxon>Elaphomycetaceae</taxon>
        <taxon>Elaphomyces</taxon>
    </lineage>
</organism>
<proteinExistence type="predicted"/>
<dbReference type="EMBL" id="NPHW01004502">
    <property type="protein sequence ID" value="OXV07845.1"/>
    <property type="molecule type" value="Genomic_DNA"/>
</dbReference>
<protein>
    <submittedName>
        <fullName evidence="2">Uncharacterized protein</fullName>
    </submittedName>
</protein>
<evidence type="ECO:0000256" key="1">
    <source>
        <dbReference type="SAM" id="MobiDB-lite"/>
    </source>
</evidence>
<evidence type="ECO:0000313" key="2">
    <source>
        <dbReference type="EMBL" id="OXV07845.1"/>
    </source>
</evidence>
<name>A0A232LUL0_9EURO</name>
<gene>
    <name evidence="2" type="ORF">Egran_04391</name>
</gene>
<reference evidence="2 3" key="1">
    <citation type="journal article" date="2015" name="Environ. Microbiol.">
        <title>Metagenome sequence of Elaphomyces granulatus from sporocarp tissue reveals Ascomycota ectomycorrhizal fingerprints of genome expansion and a Proteobacteria-rich microbiome.</title>
        <authorList>
            <person name="Quandt C.A."/>
            <person name="Kohler A."/>
            <person name="Hesse C.N."/>
            <person name="Sharpton T.J."/>
            <person name="Martin F."/>
            <person name="Spatafora J.W."/>
        </authorList>
    </citation>
    <scope>NUCLEOTIDE SEQUENCE [LARGE SCALE GENOMIC DNA]</scope>
    <source>
        <strain evidence="2 3">OSC145934</strain>
    </source>
</reference>
<dbReference type="AlphaFoldDB" id="A0A232LUL0"/>